<accession>A0A1H7BCC0</accession>
<keyword evidence="1 2" id="KW-0732">Signal</keyword>
<dbReference type="SUPFAM" id="SSF49785">
    <property type="entry name" value="Galactose-binding domain-like"/>
    <property type="match status" value="5"/>
</dbReference>
<dbReference type="Proteomes" id="UP000199532">
    <property type="component" value="Unassembled WGS sequence"/>
</dbReference>
<feature type="domain" description="CBM6" evidence="3">
    <location>
        <begin position="410"/>
        <end position="532"/>
    </location>
</feature>
<feature type="domain" description="CBM6" evidence="3">
    <location>
        <begin position="539"/>
        <end position="659"/>
    </location>
</feature>
<evidence type="ECO:0000256" key="1">
    <source>
        <dbReference type="ARBA" id="ARBA00022729"/>
    </source>
</evidence>
<feature type="domain" description="CBM6" evidence="3">
    <location>
        <begin position="27"/>
        <end position="147"/>
    </location>
</feature>
<dbReference type="Gene3D" id="2.60.40.1080">
    <property type="match status" value="1"/>
</dbReference>
<dbReference type="GO" id="GO:0030246">
    <property type="term" value="F:carbohydrate binding"/>
    <property type="evidence" value="ECO:0007669"/>
    <property type="project" value="InterPro"/>
</dbReference>
<dbReference type="SUPFAM" id="SSF51445">
    <property type="entry name" value="(Trans)glycosidases"/>
    <property type="match status" value="1"/>
</dbReference>
<dbReference type="PROSITE" id="PS51175">
    <property type="entry name" value="CBM6"/>
    <property type="match status" value="5"/>
</dbReference>
<dbReference type="InterPro" id="IPR008979">
    <property type="entry name" value="Galactose-bd-like_sf"/>
</dbReference>
<dbReference type="InterPro" id="IPR017853">
    <property type="entry name" value="GH"/>
</dbReference>
<sequence length="1523" mass="166636">MRKLLLCLILLLTAALSFSQTIPSFPGKLEAESFTQMSGVAVETTGDAGGGQNVGYIEDGDWMDYQVDVTIAGAYTFNFRVANSHGNGILELRNIDGTVLGQANIPQTGGWQNYVTVSTQAALPAGVQTIRIFAKSGLFNFNWFEAVQENLIPGKIEAESYTAIHNAGTENTGDLGGGLDIGWIGDNAWMDYELKVLTSGVYTFKFRVANGFSDDAALSLKSSDGTVLGEINNLPRTGGMQGWGHASLTAYLPAGTQTLRVFAKKGVFSLNWFEVKGSTSLPGKIQAEDYDLSSDIRTEDTGDVDGAKNVSYIDDADFLDYNINVASAGNYVFNFRVANSWGNGNIQIKNASGTVLGNVDVPQTGGWQTYTTISTTASLAAGSQVIRIYANRGSFNFNWFEAKKANLIPGKIEAEDFSATNGLGTEATADAEGGLDVGWIGDNSWLDYNVKVVTAGLYTFKFRFANGFSDDASLELRAADGTVLGTINNLPRTGGMQGWGTTNVTASLPAGDQLIRVFAKKGVFSLNWFEAVGSKTLPGKIEAENYDVSSDIRTEDTGDIDGVKNVSYIDDEDFIDYNVNVTSAGSYAFNFRVANSYGDGMIEIKNTSGNVLGQVNVPRTGGWQTYTTISTTANLSAGSQILRIYAKKGAFNFNWFEVTKDLSIPEKVQAVITFPELSAKGLGSGVFDLVATSTNTETPITFISSNPSIVSVSNETGNWKATIHAEGTVTITAVQAESANFLAAGNITRNQVIQPATTPDEPIKGEKITLDPKRWYQLNNTARGLDGLFDGDTQTDVQLGWGLALSSWDAYYPLLDGEQLTLESIKLFDFMGNFSENPMTISVITDQWERIPIATFTGEVYNGWVGPYPDRQLSGNAQFKLDQPISNIRYLVINIKSGLPTEIEFYGTHTGGTKPVTPVPAKNIKLRDLFGVNAYEWNFEDGNTPWQINEDRMNVAKSFSGIRHYMDWEKLESSEGVFSFNPTLSGGWNYDAIYERCKAANIEVLACLKQIPGWMQDSYPDGQRDGENVPVRFGKDFADPLSYIEQAKVAFQYAARYGSNTAVNPSLLSVYTIPRWYNDTPNSIKIGMNLIKYIECDNERDKWWKGRKAYQTAREYAANLSAFYDGHKNTMGPAVGIKNADPNMKVVIAGLVTGSDYVKGMVDWCKEFRGYKPDGSVDLCWDVVNFHLYTDDGSSSQSGTSTRGAAPEVTNANTILERFAEVSHDVSQDMPVWITEAGYDVHQESPLKAIPIGNKTAFETQGDWILRTSLFSARHGVSKVFFYQMYDDNTSGGMFGTSGLINSDMSRRPAADYFLQANKLFGEYMYKETTNQDPIVDRYELNGKSLYILTVPDEKGRTVNHTLNIGNFNSVKVYRPKAGSDNMDMEEVDAFGGNLTITATETPTFIIPSSASNARQAAVDSIFFVNALAAPLEEPLSLHNSVEVYPNPSVNHVTVDMKNKSNAPIEINLFDAGVGRLHKKIQIQSGNASEIKQIDISSLPIGIYILEIKQGNDRAFRKVVKGM</sequence>
<dbReference type="Gene3D" id="2.60.120.260">
    <property type="entry name" value="Galactose-binding domain-like"/>
    <property type="match status" value="5"/>
</dbReference>
<dbReference type="InterPro" id="IPR008964">
    <property type="entry name" value="Invasin/intimin_cell_adhesion"/>
</dbReference>
<dbReference type="SUPFAM" id="SSF49373">
    <property type="entry name" value="Invasin/intimin cell-adhesion fragments"/>
    <property type="match status" value="1"/>
</dbReference>
<protein>
    <submittedName>
        <fullName evidence="4">Por secretion system C-terminal sorting domain-containing protein</fullName>
    </submittedName>
</protein>
<dbReference type="EMBL" id="FNXY01000012">
    <property type="protein sequence ID" value="SEJ72142.1"/>
    <property type="molecule type" value="Genomic_DNA"/>
</dbReference>
<feature type="domain" description="CBM6" evidence="3">
    <location>
        <begin position="154"/>
        <end position="276"/>
    </location>
</feature>
<reference evidence="4 5" key="1">
    <citation type="submission" date="2016-10" db="EMBL/GenBank/DDBJ databases">
        <authorList>
            <person name="de Groot N.N."/>
        </authorList>
    </citation>
    <scope>NUCLEOTIDE SEQUENCE [LARGE SCALE GENOMIC DNA]</scope>
    <source>
        <strain evidence="4 5">DSM 19938</strain>
    </source>
</reference>
<gene>
    <name evidence="4" type="ORF">SAMN04487995_6119</name>
</gene>
<name>A0A1H7BCC0_9BACT</name>
<feature type="chain" id="PRO_5011439816" evidence="2">
    <location>
        <begin position="20"/>
        <end position="1523"/>
    </location>
</feature>
<dbReference type="InterPro" id="IPR026444">
    <property type="entry name" value="Secre_tail"/>
</dbReference>
<dbReference type="InterPro" id="IPR006584">
    <property type="entry name" value="Cellulose-bd_IV"/>
</dbReference>
<dbReference type="InterPro" id="IPR005084">
    <property type="entry name" value="CBM6"/>
</dbReference>
<evidence type="ECO:0000256" key="2">
    <source>
        <dbReference type="SAM" id="SignalP"/>
    </source>
</evidence>
<dbReference type="RefSeq" id="WP_229209831.1">
    <property type="nucleotide sequence ID" value="NZ_FNXY01000012.1"/>
</dbReference>
<evidence type="ECO:0000313" key="4">
    <source>
        <dbReference type="EMBL" id="SEJ72142.1"/>
    </source>
</evidence>
<proteinExistence type="predicted"/>
<dbReference type="NCBIfam" id="TIGR04183">
    <property type="entry name" value="Por_Secre_tail"/>
    <property type="match status" value="1"/>
</dbReference>
<keyword evidence="5" id="KW-1185">Reference proteome</keyword>
<feature type="signal peptide" evidence="2">
    <location>
        <begin position="1"/>
        <end position="19"/>
    </location>
</feature>
<dbReference type="Pfam" id="PF03422">
    <property type="entry name" value="CBM_6"/>
    <property type="match status" value="5"/>
</dbReference>
<dbReference type="SMART" id="SM00606">
    <property type="entry name" value="CBD_IV"/>
    <property type="match status" value="5"/>
</dbReference>
<organism evidence="4 5">
    <name type="scientific">Dyadobacter koreensis</name>
    <dbReference type="NCBI Taxonomy" id="408657"/>
    <lineage>
        <taxon>Bacteria</taxon>
        <taxon>Pseudomonadati</taxon>
        <taxon>Bacteroidota</taxon>
        <taxon>Cytophagia</taxon>
        <taxon>Cytophagales</taxon>
        <taxon>Spirosomataceae</taxon>
        <taxon>Dyadobacter</taxon>
    </lineage>
</organism>
<evidence type="ECO:0000259" key="3">
    <source>
        <dbReference type="PROSITE" id="PS51175"/>
    </source>
</evidence>
<feature type="domain" description="CBM6" evidence="3">
    <location>
        <begin position="283"/>
        <end position="403"/>
    </location>
</feature>
<dbReference type="Gene3D" id="3.20.20.80">
    <property type="entry name" value="Glycosidases"/>
    <property type="match status" value="1"/>
</dbReference>
<evidence type="ECO:0000313" key="5">
    <source>
        <dbReference type="Proteomes" id="UP000199532"/>
    </source>
</evidence>
<dbReference type="STRING" id="408657.SAMN04487995_6119"/>
<dbReference type="Pfam" id="PF18962">
    <property type="entry name" value="Por_Secre_tail"/>
    <property type="match status" value="1"/>
</dbReference>
<dbReference type="CDD" id="cd04080">
    <property type="entry name" value="CBM6_cellulase-like"/>
    <property type="match status" value="5"/>
</dbReference>